<evidence type="ECO:0000313" key="1">
    <source>
        <dbReference type="EMBL" id="QDT01344.1"/>
    </source>
</evidence>
<keyword evidence="2" id="KW-1185">Reference proteome</keyword>
<gene>
    <name evidence="1" type="ORF">HG15A2_46860</name>
</gene>
<evidence type="ECO:0000313" key="2">
    <source>
        <dbReference type="Proteomes" id="UP000319852"/>
    </source>
</evidence>
<dbReference type="AlphaFoldDB" id="A0A517N2I2"/>
<reference evidence="1 2" key="1">
    <citation type="submission" date="2019-02" db="EMBL/GenBank/DDBJ databases">
        <title>Deep-cultivation of Planctomycetes and their phenomic and genomic characterization uncovers novel biology.</title>
        <authorList>
            <person name="Wiegand S."/>
            <person name="Jogler M."/>
            <person name="Boedeker C."/>
            <person name="Pinto D."/>
            <person name="Vollmers J."/>
            <person name="Rivas-Marin E."/>
            <person name="Kohn T."/>
            <person name="Peeters S.H."/>
            <person name="Heuer A."/>
            <person name="Rast P."/>
            <person name="Oberbeckmann S."/>
            <person name="Bunk B."/>
            <person name="Jeske O."/>
            <person name="Meyerdierks A."/>
            <person name="Storesund J.E."/>
            <person name="Kallscheuer N."/>
            <person name="Luecker S."/>
            <person name="Lage O.M."/>
            <person name="Pohl T."/>
            <person name="Merkel B.J."/>
            <person name="Hornburger P."/>
            <person name="Mueller R.-W."/>
            <person name="Bruemmer F."/>
            <person name="Labrenz M."/>
            <person name="Spormann A.M."/>
            <person name="Op den Camp H."/>
            <person name="Overmann J."/>
            <person name="Amann R."/>
            <person name="Jetten M.S.M."/>
            <person name="Mascher T."/>
            <person name="Medema M.H."/>
            <person name="Devos D.P."/>
            <person name="Kaster A.-K."/>
            <person name="Ovreas L."/>
            <person name="Rohde M."/>
            <person name="Galperin M.Y."/>
            <person name="Jogler C."/>
        </authorList>
    </citation>
    <scope>NUCLEOTIDE SEQUENCE [LARGE SCALE GENOMIC DNA]</scope>
    <source>
        <strain evidence="1 2">HG15A2</strain>
    </source>
</reference>
<organism evidence="1 2">
    <name type="scientific">Adhaeretor mobilis</name>
    <dbReference type="NCBI Taxonomy" id="1930276"/>
    <lineage>
        <taxon>Bacteria</taxon>
        <taxon>Pseudomonadati</taxon>
        <taxon>Planctomycetota</taxon>
        <taxon>Planctomycetia</taxon>
        <taxon>Pirellulales</taxon>
        <taxon>Lacipirellulaceae</taxon>
        <taxon>Adhaeretor</taxon>
    </lineage>
</organism>
<protein>
    <submittedName>
        <fullName evidence="1">Uncharacterized protein</fullName>
    </submittedName>
</protein>
<proteinExistence type="predicted"/>
<dbReference type="Proteomes" id="UP000319852">
    <property type="component" value="Chromosome"/>
</dbReference>
<name>A0A517N2I2_9BACT</name>
<sequence length="415" mass="46624">MNLGDTLSLPIIESRNSPPIAYEANAMTTSQTTALESLAELADKPQELFDRVAQDLAAAEQWHQLFDLRLMQRRHELGLPLERNSTLEDVDESLRDDLEQGYLAACREVGQLLLDKHQLREAWMYLRPASEKEMVRKYLESVVPNEDNCDALIEVSLHEGVDPERGYAWLIANHGTCNSITTLDSLAGQLPEQQQESCAAVLLRHVYAELQGNMRGHLHRLEGEAPEGISIGELMQQFPALTEGGSYHMDASHLASTVRFARLLTDPQLVKKAIEICEYGKHLIEDMQYPGEAPFEELYPTHELFLRATLGERVDEAIEFFTRRAREEQAAEPALGVPTNTAVETLLVLLNRNERYAEAMELYAELVPTDRALSPLSPTLLELATQSGDWQRYEALCSERNDIVGYAAGRALQQG</sequence>
<dbReference type="KEGG" id="amob:HG15A2_46860"/>
<dbReference type="EMBL" id="CP036263">
    <property type="protein sequence ID" value="QDT01344.1"/>
    <property type="molecule type" value="Genomic_DNA"/>
</dbReference>
<accession>A0A517N2I2</accession>